<dbReference type="SUPFAM" id="SSF56112">
    <property type="entry name" value="Protein kinase-like (PK-like)"/>
    <property type="match status" value="1"/>
</dbReference>
<keyword evidence="1" id="KW-0443">Lipid metabolism</keyword>
<evidence type="ECO:0000256" key="2">
    <source>
        <dbReference type="ARBA" id="ARBA00023264"/>
    </source>
</evidence>
<evidence type="ECO:0000256" key="3">
    <source>
        <dbReference type="ARBA" id="ARBA00037883"/>
    </source>
</evidence>
<dbReference type="CDD" id="cd05157">
    <property type="entry name" value="ETNK_euk"/>
    <property type="match status" value="1"/>
</dbReference>
<keyword evidence="6" id="KW-0175">Coiled coil</keyword>
<accession>A0A8S1H7L3</accession>
<organism evidence="7 8">
    <name type="scientific">Caenorhabditis auriculariae</name>
    <dbReference type="NCBI Taxonomy" id="2777116"/>
    <lineage>
        <taxon>Eukaryota</taxon>
        <taxon>Metazoa</taxon>
        <taxon>Ecdysozoa</taxon>
        <taxon>Nematoda</taxon>
        <taxon>Chromadorea</taxon>
        <taxon>Rhabditida</taxon>
        <taxon>Rhabditina</taxon>
        <taxon>Rhabditomorpha</taxon>
        <taxon>Rhabditoidea</taxon>
        <taxon>Rhabditidae</taxon>
        <taxon>Peloderinae</taxon>
        <taxon>Caenorhabditis</taxon>
    </lineage>
</organism>
<evidence type="ECO:0000256" key="6">
    <source>
        <dbReference type="SAM" id="Coils"/>
    </source>
</evidence>
<dbReference type="InterPro" id="IPR011009">
    <property type="entry name" value="Kinase-like_dom_sf"/>
</dbReference>
<dbReference type="Gene3D" id="3.30.200.20">
    <property type="entry name" value="Phosphorylase Kinase, domain 1"/>
    <property type="match status" value="1"/>
</dbReference>
<name>A0A8S1H7L3_9PELO</name>
<dbReference type="PANTHER" id="PTHR22603:SF66">
    <property type="entry name" value="ETHANOLAMINE KINASE"/>
    <property type="match status" value="1"/>
</dbReference>
<dbReference type="GO" id="GO:0005737">
    <property type="term" value="C:cytoplasm"/>
    <property type="evidence" value="ECO:0007669"/>
    <property type="project" value="TreeGrafter"/>
</dbReference>
<sequence length="386" mass="44707">MGQSSKDQNLSHNNQLVIRNQATLPVVVSFRPPVGHVALAYSYFVFQLQKMEAVPVIDEELSLLNSKECEASAIAILKQIRPDWPEKSIQFKVYTAGITNKIFAVYVDPAEQLIFRVFGKNTEQIIDRKAELESWKKLAKFKMAAPLFAHFKNGLVCGYLEGDTLEVQQLRDPKIQRSIARKIAQLHMTVPHSNEASLFPKMRQFRKALKENFEDEEKQKVFDTEFTEDLCSLIDSLEEKIKLLNEKLAFCHNDLLVHNIVMNKAGAINFIDYEYASTNFELFDLANHFCEHAGVTDPNYDLCPDKAQKLVFLYDYLKARHEVADEKRLREMIARTPLFEAASHLFWALWALVQSQYSTIDFDYLGYAVLRFQQYRKRLAKYDSQL</sequence>
<dbReference type="EMBL" id="CAJGYM010000016">
    <property type="protein sequence ID" value="CAD6190538.1"/>
    <property type="molecule type" value="Genomic_DNA"/>
</dbReference>
<proteinExistence type="inferred from homology"/>
<gene>
    <name evidence="7" type="ORF">CAUJ_LOCUS6457</name>
</gene>
<dbReference type="Proteomes" id="UP000835052">
    <property type="component" value="Unassembled WGS sequence"/>
</dbReference>
<keyword evidence="1" id="KW-0594">Phospholipid biosynthesis</keyword>
<comment type="similarity">
    <text evidence="4">Belongs to the choline/ethanolamine kinase family.</text>
</comment>
<dbReference type="AlphaFoldDB" id="A0A8S1H7L3"/>
<dbReference type="OrthoDB" id="10267235at2759"/>
<dbReference type="Pfam" id="PF01633">
    <property type="entry name" value="Choline_kinase"/>
    <property type="match status" value="1"/>
</dbReference>
<keyword evidence="1" id="KW-0444">Lipid biosynthesis</keyword>
<evidence type="ECO:0000256" key="1">
    <source>
        <dbReference type="ARBA" id="ARBA00023209"/>
    </source>
</evidence>
<dbReference type="GO" id="GO:0004305">
    <property type="term" value="F:ethanolamine kinase activity"/>
    <property type="evidence" value="ECO:0007669"/>
    <property type="project" value="UniProtKB-EC"/>
</dbReference>
<dbReference type="Gene3D" id="3.90.1200.10">
    <property type="match status" value="1"/>
</dbReference>
<dbReference type="EC" id="2.7.1.82" evidence="5"/>
<evidence type="ECO:0000256" key="4">
    <source>
        <dbReference type="ARBA" id="ARBA00038211"/>
    </source>
</evidence>
<comment type="caution">
    <text evidence="7">The sequence shown here is derived from an EMBL/GenBank/DDBJ whole genome shotgun (WGS) entry which is preliminary data.</text>
</comment>
<evidence type="ECO:0000313" key="8">
    <source>
        <dbReference type="Proteomes" id="UP000835052"/>
    </source>
</evidence>
<evidence type="ECO:0000313" key="7">
    <source>
        <dbReference type="EMBL" id="CAD6190538.1"/>
    </source>
</evidence>
<comment type="pathway">
    <text evidence="3">Phospholipid metabolism; phosphatidylethanolamine biosynthesis; phosphatidylethanolamine from ethanolamine: step 1/3.</text>
</comment>
<dbReference type="PANTHER" id="PTHR22603">
    <property type="entry name" value="CHOLINE/ETHANOALAMINE KINASE"/>
    <property type="match status" value="1"/>
</dbReference>
<keyword evidence="8" id="KW-1185">Reference proteome</keyword>
<protein>
    <recommendedName>
        <fullName evidence="5">ethanolamine kinase</fullName>
        <ecNumber evidence="5">2.7.1.82</ecNumber>
    </recommendedName>
</protein>
<evidence type="ECO:0000256" key="5">
    <source>
        <dbReference type="ARBA" id="ARBA00038874"/>
    </source>
</evidence>
<reference evidence="7" key="1">
    <citation type="submission" date="2020-10" db="EMBL/GenBank/DDBJ databases">
        <authorList>
            <person name="Kikuchi T."/>
        </authorList>
    </citation>
    <scope>NUCLEOTIDE SEQUENCE</scope>
    <source>
        <strain evidence="7">NKZ352</strain>
    </source>
</reference>
<keyword evidence="2" id="KW-1208">Phospholipid metabolism</keyword>
<dbReference type="GO" id="GO:0006646">
    <property type="term" value="P:phosphatidylethanolamine biosynthetic process"/>
    <property type="evidence" value="ECO:0007669"/>
    <property type="project" value="TreeGrafter"/>
</dbReference>
<feature type="coiled-coil region" evidence="6">
    <location>
        <begin position="227"/>
        <end position="254"/>
    </location>
</feature>